<evidence type="ECO:0000259" key="4">
    <source>
        <dbReference type="PROSITE" id="PS50110"/>
    </source>
</evidence>
<feature type="domain" description="OmpR/PhoB-type" evidence="5">
    <location>
        <begin position="130"/>
        <end position="229"/>
    </location>
</feature>
<dbReference type="SMART" id="SM00448">
    <property type="entry name" value="REC"/>
    <property type="match status" value="1"/>
</dbReference>
<dbReference type="CDD" id="cd00383">
    <property type="entry name" value="trans_reg_C"/>
    <property type="match status" value="1"/>
</dbReference>
<evidence type="ECO:0000313" key="7">
    <source>
        <dbReference type="Proteomes" id="UP000245086"/>
    </source>
</evidence>
<dbReference type="AlphaFoldDB" id="A0A2P2ECU4"/>
<evidence type="ECO:0000256" key="2">
    <source>
        <dbReference type="PROSITE-ProRule" id="PRU00169"/>
    </source>
</evidence>
<dbReference type="InterPro" id="IPR011006">
    <property type="entry name" value="CheY-like_superfamily"/>
</dbReference>
<organism evidence="6 7">
    <name type="scientific">Candidatus Phycosocius bacilliformis</name>
    <dbReference type="NCBI Taxonomy" id="1445552"/>
    <lineage>
        <taxon>Bacteria</taxon>
        <taxon>Pseudomonadati</taxon>
        <taxon>Pseudomonadota</taxon>
        <taxon>Alphaproteobacteria</taxon>
        <taxon>Caulobacterales</taxon>
        <taxon>Caulobacterales incertae sedis</taxon>
        <taxon>Candidatus Phycosocius</taxon>
    </lineage>
</organism>
<evidence type="ECO:0000256" key="3">
    <source>
        <dbReference type="PROSITE-ProRule" id="PRU01091"/>
    </source>
</evidence>
<dbReference type="GO" id="GO:0000156">
    <property type="term" value="F:phosphorelay response regulator activity"/>
    <property type="evidence" value="ECO:0007669"/>
    <property type="project" value="TreeGrafter"/>
</dbReference>
<evidence type="ECO:0000313" key="6">
    <source>
        <dbReference type="EMBL" id="GBF58879.1"/>
    </source>
</evidence>
<dbReference type="PANTHER" id="PTHR48111">
    <property type="entry name" value="REGULATOR OF RPOS"/>
    <property type="match status" value="1"/>
</dbReference>
<dbReference type="EMBL" id="BFBR01000008">
    <property type="protein sequence ID" value="GBF58879.1"/>
    <property type="molecule type" value="Genomic_DNA"/>
</dbReference>
<name>A0A2P2ECU4_9PROT</name>
<dbReference type="Gene3D" id="1.10.10.10">
    <property type="entry name" value="Winged helix-like DNA-binding domain superfamily/Winged helix DNA-binding domain"/>
    <property type="match status" value="1"/>
</dbReference>
<keyword evidence="7" id="KW-1185">Reference proteome</keyword>
<feature type="modified residue" description="4-aspartylphosphate" evidence="2">
    <location>
        <position position="55"/>
    </location>
</feature>
<dbReference type="PROSITE" id="PS50110">
    <property type="entry name" value="RESPONSE_REGULATORY"/>
    <property type="match status" value="1"/>
</dbReference>
<gene>
    <name evidence="6" type="primary">kdpE_2</name>
    <name evidence="6" type="ORF">PbB2_02568</name>
</gene>
<dbReference type="Gene3D" id="6.10.250.690">
    <property type="match status" value="1"/>
</dbReference>
<evidence type="ECO:0000256" key="1">
    <source>
        <dbReference type="ARBA" id="ARBA00023125"/>
    </source>
</evidence>
<dbReference type="GO" id="GO:0032993">
    <property type="term" value="C:protein-DNA complex"/>
    <property type="evidence" value="ECO:0007669"/>
    <property type="project" value="TreeGrafter"/>
</dbReference>
<protein>
    <submittedName>
        <fullName evidence="6">KDP operon transcriptional regulatory protein KdpE</fullName>
    </submittedName>
</protein>
<dbReference type="Gene3D" id="3.40.50.2300">
    <property type="match status" value="1"/>
</dbReference>
<dbReference type="PROSITE" id="PS51755">
    <property type="entry name" value="OMPR_PHOB"/>
    <property type="match status" value="1"/>
</dbReference>
<dbReference type="InterPro" id="IPR036388">
    <property type="entry name" value="WH-like_DNA-bd_sf"/>
</dbReference>
<dbReference type="SMART" id="SM00862">
    <property type="entry name" value="Trans_reg_C"/>
    <property type="match status" value="1"/>
</dbReference>
<dbReference type="SUPFAM" id="SSF52172">
    <property type="entry name" value="CheY-like"/>
    <property type="match status" value="1"/>
</dbReference>
<feature type="domain" description="Response regulatory" evidence="4">
    <location>
        <begin position="6"/>
        <end position="119"/>
    </location>
</feature>
<evidence type="ECO:0000259" key="5">
    <source>
        <dbReference type="PROSITE" id="PS51755"/>
    </source>
</evidence>
<keyword evidence="1 3" id="KW-0238">DNA-binding</keyword>
<comment type="caution">
    <text evidence="6">The sequence shown here is derived from an EMBL/GenBank/DDBJ whole genome shotgun (WGS) entry which is preliminary data.</text>
</comment>
<keyword evidence="2" id="KW-0597">Phosphoprotein</keyword>
<dbReference type="InterPro" id="IPR039420">
    <property type="entry name" value="WalR-like"/>
</dbReference>
<dbReference type="GO" id="GO:0005829">
    <property type="term" value="C:cytosol"/>
    <property type="evidence" value="ECO:0007669"/>
    <property type="project" value="TreeGrafter"/>
</dbReference>
<dbReference type="Proteomes" id="UP000245086">
    <property type="component" value="Unassembled WGS sequence"/>
</dbReference>
<dbReference type="RefSeq" id="WP_238165010.1">
    <property type="nucleotide sequence ID" value="NZ_BFBR01000008.1"/>
</dbReference>
<reference evidence="6 7" key="1">
    <citation type="journal article" date="2018" name="Genome Announc.">
        <title>Draft Genome Sequence of "Candidatus Phycosocius bacilliformis," an Alphaproteobacterial Ectosymbiont of the Hydrocarbon-Producing Green Alga Botryococcus braunii.</title>
        <authorList>
            <person name="Tanabe Y."/>
            <person name="Yamaguchi H."/>
            <person name="Watanabe M.M."/>
        </authorList>
    </citation>
    <scope>NUCLEOTIDE SEQUENCE [LARGE SCALE GENOMIC DNA]</scope>
    <source>
        <strain evidence="6 7">BOTRYCO-2</strain>
    </source>
</reference>
<proteinExistence type="predicted"/>
<dbReference type="Pfam" id="PF00072">
    <property type="entry name" value="Response_reg"/>
    <property type="match status" value="1"/>
</dbReference>
<dbReference type="Pfam" id="PF00486">
    <property type="entry name" value="Trans_reg_C"/>
    <property type="match status" value="1"/>
</dbReference>
<dbReference type="PANTHER" id="PTHR48111:SF50">
    <property type="entry name" value="KDP OPERON TRANSCRIPTIONAL REGULATORY PROTEIN KDPE"/>
    <property type="match status" value="1"/>
</dbReference>
<sequence>MQQSERILIVDDEIEITRTLEPALRAIGCRVRHRESGLEALKLIANEPMDCILLDLGLPDIDGIDVVRRIREWSVVPILVVTAREGIEAKIEALDAGADDYVNKPYDLRELLARLRVALRHNARRAAGGGGVATFDDLVIDFTQRSVTLRGQLVQLTHREYQLLKLMATHAGQIVTHKHILEGVWGGSQKSDAQAVRVLMGHLRQKIEQDPVRPKLLLTETGLGYRMQAAK</sequence>
<dbReference type="InterPro" id="IPR001789">
    <property type="entry name" value="Sig_transdc_resp-reg_receiver"/>
</dbReference>
<dbReference type="GO" id="GO:0006355">
    <property type="term" value="P:regulation of DNA-templated transcription"/>
    <property type="evidence" value="ECO:0007669"/>
    <property type="project" value="InterPro"/>
</dbReference>
<dbReference type="InterPro" id="IPR001867">
    <property type="entry name" value="OmpR/PhoB-type_DNA-bd"/>
</dbReference>
<accession>A0A2P2ECU4</accession>
<dbReference type="GO" id="GO:0000976">
    <property type="term" value="F:transcription cis-regulatory region binding"/>
    <property type="evidence" value="ECO:0007669"/>
    <property type="project" value="TreeGrafter"/>
</dbReference>
<feature type="DNA-binding region" description="OmpR/PhoB-type" evidence="3">
    <location>
        <begin position="130"/>
        <end position="229"/>
    </location>
</feature>